<reference evidence="5" key="1">
    <citation type="submission" date="2022-07" db="EMBL/GenBank/DDBJ databases">
        <title>Phylogenomic reconstructions and comparative analyses of Kickxellomycotina fungi.</title>
        <authorList>
            <person name="Reynolds N.K."/>
            <person name="Stajich J.E."/>
            <person name="Barry K."/>
            <person name="Grigoriev I.V."/>
            <person name="Crous P."/>
            <person name="Smith M.E."/>
        </authorList>
    </citation>
    <scope>NUCLEOTIDE SEQUENCE</scope>
    <source>
        <strain evidence="5">NBRC 32514</strain>
    </source>
</reference>
<name>A0A9W8CSE6_9FUNG</name>
<dbReference type="PANTHER" id="PTHR40463:SF1">
    <property type="entry name" value="PH-RESPONSE REGULATOR PROTEIN PALC"/>
    <property type="match status" value="1"/>
</dbReference>
<evidence type="ECO:0000313" key="6">
    <source>
        <dbReference type="Proteomes" id="UP001149813"/>
    </source>
</evidence>
<dbReference type="GO" id="GO:0071467">
    <property type="term" value="P:cellular response to pH"/>
    <property type="evidence" value="ECO:0007669"/>
    <property type="project" value="InterPro"/>
</dbReference>
<proteinExistence type="inferred from homology"/>
<dbReference type="AlphaFoldDB" id="A0A9W8CSE6"/>
<protein>
    <recommendedName>
        <fullName evidence="2">pH-response regulator protein palC</fullName>
    </recommendedName>
</protein>
<feature type="compositionally biased region" description="Gly residues" evidence="3">
    <location>
        <begin position="121"/>
        <end position="137"/>
    </location>
</feature>
<feature type="region of interest" description="Disordered" evidence="3">
    <location>
        <begin position="121"/>
        <end position="147"/>
    </location>
</feature>
<keyword evidence="6" id="KW-1185">Reference proteome</keyword>
<comment type="similarity">
    <text evidence="1">Belongs to the palC family.</text>
</comment>
<dbReference type="EMBL" id="JANBOJ010000051">
    <property type="protein sequence ID" value="KAJ1723834.1"/>
    <property type="molecule type" value="Genomic_DNA"/>
</dbReference>
<accession>A0A9W8CSE6</accession>
<dbReference type="Pfam" id="PF03097">
    <property type="entry name" value="BRO1"/>
    <property type="match status" value="1"/>
</dbReference>
<gene>
    <name evidence="5" type="ORF">LPJ53_001845</name>
</gene>
<evidence type="ECO:0000256" key="2">
    <source>
        <dbReference type="ARBA" id="ARBA00022193"/>
    </source>
</evidence>
<dbReference type="GO" id="GO:0005886">
    <property type="term" value="C:plasma membrane"/>
    <property type="evidence" value="ECO:0007669"/>
    <property type="project" value="TreeGrafter"/>
</dbReference>
<evidence type="ECO:0000256" key="1">
    <source>
        <dbReference type="ARBA" id="ARBA00010997"/>
    </source>
</evidence>
<feature type="domain" description="BRO1" evidence="4">
    <location>
        <begin position="1"/>
        <end position="435"/>
    </location>
</feature>
<dbReference type="Gene3D" id="1.25.40.280">
    <property type="entry name" value="alix/aip1 like domains"/>
    <property type="match status" value="1"/>
</dbReference>
<dbReference type="Proteomes" id="UP001149813">
    <property type="component" value="Unassembled WGS sequence"/>
</dbReference>
<evidence type="ECO:0000313" key="5">
    <source>
        <dbReference type="EMBL" id="KAJ1723834.1"/>
    </source>
</evidence>
<dbReference type="InterPro" id="IPR038499">
    <property type="entry name" value="BRO1_sf"/>
</dbReference>
<dbReference type="SMART" id="SM01041">
    <property type="entry name" value="BRO1"/>
    <property type="match status" value="1"/>
</dbReference>
<sequence length="435" mass="48370">MRYYLRNPKTKVVSPSSLLPPALQRDTELYSRISKMCTLREAMRERLKAQNKTEDLSRISTVLAAIQSYLAELHWYVGYFESNREAFKDMVGVDFVWKSAIVRKLPDAMGLSRVRYTKRGVNGGGDSDGGNNSGTGLGARILGGRSTKQRRTQSTSIYMELGFTLLALAISKSMAAYSKVATLDTEIECETINAMTPGVRIISEEEGELGVDALKRAAVELREAAGTFQYIIDHVLPHIRGIRLGVPDLTPDIQYMLQMLSLADSDRLSVRVWLRTDKNQTKTPNMPANLLLGIQERYSNAVSALRTLQSGEFRSVSSEIQNYMRDGQLVILAQAMVYLAQVNSDNQKYGNAVGFMRDARDLLAEVKKRNGSVHAQTADMLLKGPLEPLYSLYRRNNDSISFEPVPSSDELRARLPSGRALMSRAIQYSPPAAAA</sequence>
<evidence type="ECO:0000259" key="4">
    <source>
        <dbReference type="PROSITE" id="PS51180"/>
    </source>
</evidence>
<dbReference type="OrthoDB" id="10266451at2759"/>
<organism evidence="5 6">
    <name type="scientific">Coemansia erecta</name>
    <dbReference type="NCBI Taxonomy" id="147472"/>
    <lineage>
        <taxon>Eukaryota</taxon>
        <taxon>Fungi</taxon>
        <taxon>Fungi incertae sedis</taxon>
        <taxon>Zoopagomycota</taxon>
        <taxon>Kickxellomycotina</taxon>
        <taxon>Kickxellomycetes</taxon>
        <taxon>Kickxellales</taxon>
        <taxon>Kickxellaceae</taxon>
        <taxon>Coemansia</taxon>
    </lineage>
</organism>
<dbReference type="InterPro" id="IPR037505">
    <property type="entry name" value="pH-resp_palC"/>
</dbReference>
<evidence type="ECO:0000256" key="3">
    <source>
        <dbReference type="SAM" id="MobiDB-lite"/>
    </source>
</evidence>
<comment type="caution">
    <text evidence="5">The sequence shown here is derived from an EMBL/GenBank/DDBJ whole genome shotgun (WGS) entry which is preliminary data.</text>
</comment>
<dbReference type="PANTHER" id="PTHR40463">
    <property type="entry name" value="PH-RESPONSE REGULATOR PROTEIN PALC"/>
    <property type="match status" value="1"/>
</dbReference>
<dbReference type="PROSITE" id="PS51180">
    <property type="entry name" value="BRO1"/>
    <property type="match status" value="1"/>
</dbReference>
<dbReference type="InterPro" id="IPR004328">
    <property type="entry name" value="BRO1_dom"/>
</dbReference>